<accession>I3SB64</accession>
<dbReference type="EMBL" id="BT137711">
    <property type="protein sequence ID" value="AFK37506.1"/>
    <property type="molecule type" value="mRNA"/>
</dbReference>
<protein>
    <submittedName>
        <fullName evidence="1">Uncharacterized protein</fullName>
    </submittedName>
</protein>
<reference evidence="1" key="1">
    <citation type="submission" date="2012-05" db="EMBL/GenBank/DDBJ databases">
        <authorList>
            <person name="Krishnakumar V."/>
            <person name="Cheung F."/>
            <person name="Xiao Y."/>
            <person name="Chan A."/>
            <person name="Moskal W.A."/>
            <person name="Town C.D."/>
        </authorList>
    </citation>
    <scope>NUCLEOTIDE SEQUENCE</scope>
</reference>
<sequence length="42" mass="4792">MHAILWASLSTGGNNIFSASFRMSWLFTMLNRLVEFVSSRLV</sequence>
<evidence type="ECO:0000313" key="1">
    <source>
        <dbReference type="EMBL" id="AFK37506.1"/>
    </source>
</evidence>
<proteinExistence type="evidence at transcript level"/>
<organism evidence="1">
    <name type="scientific">Lotus japonicus</name>
    <name type="common">Lotus corniculatus var. japonicus</name>
    <dbReference type="NCBI Taxonomy" id="34305"/>
    <lineage>
        <taxon>Eukaryota</taxon>
        <taxon>Viridiplantae</taxon>
        <taxon>Streptophyta</taxon>
        <taxon>Embryophyta</taxon>
        <taxon>Tracheophyta</taxon>
        <taxon>Spermatophyta</taxon>
        <taxon>Magnoliopsida</taxon>
        <taxon>eudicotyledons</taxon>
        <taxon>Gunneridae</taxon>
        <taxon>Pentapetalae</taxon>
        <taxon>rosids</taxon>
        <taxon>fabids</taxon>
        <taxon>Fabales</taxon>
        <taxon>Fabaceae</taxon>
        <taxon>Papilionoideae</taxon>
        <taxon>50 kb inversion clade</taxon>
        <taxon>NPAAA clade</taxon>
        <taxon>Hologalegina</taxon>
        <taxon>robinioid clade</taxon>
        <taxon>Loteae</taxon>
        <taxon>Lotus</taxon>
    </lineage>
</organism>
<dbReference type="AlphaFoldDB" id="I3SB64"/>
<name>I3SB64_LOTJA</name>